<dbReference type="Proteomes" id="UP000095286">
    <property type="component" value="Unplaced"/>
</dbReference>
<evidence type="ECO:0000313" key="2">
    <source>
        <dbReference type="WBParaSite" id="RSKR_0000983700.1"/>
    </source>
</evidence>
<dbReference type="WBParaSite" id="RSKR_0000983700.1">
    <property type="protein sequence ID" value="RSKR_0000983700.1"/>
    <property type="gene ID" value="RSKR_0000983700"/>
</dbReference>
<proteinExistence type="predicted"/>
<reference evidence="2" key="1">
    <citation type="submission" date="2016-11" db="UniProtKB">
        <authorList>
            <consortium name="WormBaseParasite"/>
        </authorList>
    </citation>
    <scope>IDENTIFICATION</scope>
    <source>
        <strain evidence="2">KR3021</strain>
    </source>
</reference>
<evidence type="ECO:0000313" key="1">
    <source>
        <dbReference type="Proteomes" id="UP000095286"/>
    </source>
</evidence>
<name>A0AC35UBH2_9BILA</name>
<organism evidence="1 2">
    <name type="scientific">Rhabditophanes sp. KR3021</name>
    <dbReference type="NCBI Taxonomy" id="114890"/>
    <lineage>
        <taxon>Eukaryota</taxon>
        <taxon>Metazoa</taxon>
        <taxon>Ecdysozoa</taxon>
        <taxon>Nematoda</taxon>
        <taxon>Chromadorea</taxon>
        <taxon>Rhabditida</taxon>
        <taxon>Tylenchina</taxon>
        <taxon>Panagrolaimomorpha</taxon>
        <taxon>Strongyloidoidea</taxon>
        <taxon>Alloionematidae</taxon>
        <taxon>Rhabditophanes</taxon>
    </lineage>
</organism>
<accession>A0AC35UBH2</accession>
<protein>
    <submittedName>
        <fullName evidence="2">ML domain-containing protein</fullName>
    </submittedName>
</protein>
<sequence>MTSCSNIIFVLAICAITVNCYPERVWSNVHFKNCKSKYEVVKVESTCNYVDDKCIFKHGQSPLLKITFRPNNAALGLTAGVKAKLDSSFVDFTLDNNDACLSGNVRCPLTPGETQQYIQGVNIREEYPNVGVQVNWQLFDNETKEAAVCIVFLGSVEN</sequence>